<proteinExistence type="predicted"/>
<dbReference type="Proteomes" id="UP000199095">
    <property type="component" value="Unassembled WGS sequence"/>
</dbReference>
<keyword evidence="3" id="KW-1185">Reference proteome</keyword>
<organism evidence="2 3">
    <name type="scientific">Salinibacillus kushneri</name>
    <dbReference type="NCBI Taxonomy" id="237682"/>
    <lineage>
        <taxon>Bacteria</taxon>
        <taxon>Bacillati</taxon>
        <taxon>Bacillota</taxon>
        <taxon>Bacilli</taxon>
        <taxon>Bacillales</taxon>
        <taxon>Bacillaceae</taxon>
        <taxon>Salinibacillus</taxon>
    </lineage>
</organism>
<feature type="domain" description="Serine aminopeptidase S33" evidence="1">
    <location>
        <begin position="25"/>
        <end position="261"/>
    </location>
</feature>
<evidence type="ECO:0000259" key="1">
    <source>
        <dbReference type="Pfam" id="PF12146"/>
    </source>
</evidence>
<protein>
    <submittedName>
        <fullName evidence="2">Lysophospholipase, alpha-beta hydrolase superfamily</fullName>
    </submittedName>
</protein>
<dbReference type="RefSeq" id="WP_177167204.1">
    <property type="nucleotide sequence ID" value="NZ_FOHJ01000003.1"/>
</dbReference>
<keyword evidence="2" id="KW-0378">Hydrolase</keyword>
<dbReference type="SUPFAM" id="SSF53474">
    <property type="entry name" value="alpha/beta-Hydrolases"/>
    <property type="match status" value="1"/>
</dbReference>
<dbReference type="Pfam" id="PF12146">
    <property type="entry name" value="Hydrolase_4"/>
    <property type="match status" value="1"/>
</dbReference>
<dbReference type="InterPro" id="IPR051044">
    <property type="entry name" value="MAG_DAG_Lipase"/>
</dbReference>
<reference evidence="3" key="1">
    <citation type="submission" date="2016-10" db="EMBL/GenBank/DDBJ databases">
        <authorList>
            <person name="Varghese N."/>
            <person name="Submissions S."/>
        </authorList>
    </citation>
    <scope>NUCLEOTIDE SEQUENCE [LARGE SCALE GENOMIC DNA]</scope>
    <source>
        <strain evidence="3">CGMCC 1.3566</strain>
    </source>
</reference>
<dbReference type="AlphaFoldDB" id="A0A1I0CNQ8"/>
<name>A0A1I0CNQ8_9BACI</name>
<accession>A0A1I0CNQ8</accession>
<evidence type="ECO:0000313" key="2">
    <source>
        <dbReference type="EMBL" id="SET21302.1"/>
    </source>
</evidence>
<dbReference type="STRING" id="237682.SAMN05421676_103237"/>
<evidence type="ECO:0000313" key="3">
    <source>
        <dbReference type="Proteomes" id="UP000199095"/>
    </source>
</evidence>
<dbReference type="Gene3D" id="3.40.50.1820">
    <property type="entry name" value="alpha/beta hydrolase"/>
    <property type="match status" value="1"/>
</dbReference>
<dbReference type="GO" id="GO:0016787">
    <property type="term" value="F:hydrolase activity"/>
    <property type="evidence" value="ECO:0007669"/>
    <property type="project" value="UniProtKB-KW"/>
</dbReference>
<gene>
    <name evidence="2" type="ORF">SAMN05421676_103237</name>
</gene>
<dbReference type="PANTHER" id="PTHR11614">
    <property type="entry name" value="PHOSPHOLIPASE-RELATED"/>
    <property type="match status" value="1"/>
</dbReference>
<sequence length="278" mass="31977">MAEQGENLKLRDNTYMYFRYYPSEADIVLILIHGIAEDHKYLKPLAAYVANENLAHVYTPDLRGYGDYAETKGDVDYIGQHDDDLMEFMDYIQDKHQHSKVILGGHSAGGGTTLRFTTHAYSQHISGYLLLAPFVHFMAPIMKKGDSENKESPNQAHVGRIMKLMMLNRLHMRKRNHQEVLTVHDPANENPAKLKGLSYRLFMSRLPDSYKRSLKRLTKPALVLIGDQDEEFEHSAYKPLFSKYAQSAKVTVLPHLTHDSLLTSSHTFQAIKEWIRQF</sequence>
<dbReference type="EMBL" id="FOHJ01000003">
    <property type="protein sequence ID" value="SET21302.1"/>
    <property type="molecule type" value="Genomic_DNA"/>
</dbReference>
<dbReference type="InterPro" id="IPR022742">
    <property type="entry name" value="Hydrolase_4"/>
</dbReference>
<dbReference type="InterPro" id="IPR029058">
    <property type="entry name" value="AB_hydrolase_fold"/>
</dbReference>